<dbReference type="AlphaFoldDB" id="A0ABC8J7A5"/>
<feature type="compositionally biased region" description="Polar residues" evidence="2">
    <location>
        <begin position="307"/>
        <end position="320"/>
    </location>
</feature>
<sequence>MAHQDNLVPRCSNDSEAQDHTSMTIEFLRARLLAERAVSKSARAKLDGLSDKVAELEEQLKIVSLQRKKAEQATADVLAILEEYGFHDDDSSSDQESYSQTTTKSMSAKSLSWKGRWREADSSQKTKESRNRRQRGFVSAYFSSPRHRQGRSCRQIKRSESRTVSEDHKRDGDTVVDLQEKGGSTQVLPITSEEADVTVVKGDESLQKLSCSYVLEKENSMDIKLEKALRKRAQVVGSYGDMEETQKQWEKKFTENKSSALDLCDVGNHSDVTDESNGEKAQGSTLVPSHGDTRSIANEVHLREPFETSSHGSPDNSVTSPDKFCKSCGSKSVEEEASPSGDNGKQISESPKSESSHAQNFKGISEHASSTTRAPHVPRPNSRGGSFCSNATNIQKVDYHLVPVTKEKSDGYDTVLNALKQAKLSLQEKVNSLHIRKHEYLSESSYPSTPGSYMNTYALPIEPAFDTKPSLPASNVGLFRVPTDFSPDASTRNSFQASGSQKALVNHIQPERDIPLLPGVTKALTSTKNLLDSGFQSQLLDTERPLTTPYICGPKLWTGFKADGEPVVDTQDSRVYKGTQMVSGSVRTSGFEGNQLASTSFKLDRQVSTYTPMSPSRSLYPDSVLRSREMYSTPYYTPAVGLPPTDGSGEGLYRRV</sequence>
<feature type="compositionally biased region" description="Polar residues" evidence="2">
    <location>
        <begin position="340"/>
        <end position="350"/>
    </location>
</feature>
<evidence type="ECO:0000256" key="2">
    <source>
        <dbReference type="SAM" id="MobiDB-lite"/>
    </source>
</evidence>
<feature type="coiled-coil region" evidence="1">
    <location>
        <begin position="39"/>
        <end position="73"/>
    </location>
</feature>
<gene>
    <name evidence="3" type="ORF">ERUC_LOCUS5257</name>
</gene>
<comment type="caution">
    <text evidence="3">The sequence shown here is derived from an EMBL/GenBank/DDBJ whole genome shotgun (WGS) entry which is preliminary data.</text>
</comment>
<evidence type="ECO:0000313" key="3">
    <source>
        <dbReference type="EMBL" id="CAH8308718.1"/>
    </source>
</evidence>
<feature type="region of interest" description="Disordered" evidence="2">
    <location>
        <begin position="305"/>
        <end position="389"/>
    </location>
</feature>
<feature type="region of interest" description="Disordered" evidence="2">
    <location>
        <begin position="1"/>
        <end position="20"/>
    </location>
</feature>
<protein>
    <submittedName>
        <fullName evidence="3">Uncharacterized protein</fullName>
    </submittedName>
</protein>
<keyword evidence="4" id="KW-1185">Reference proteome</keyword>
<organism evidence="3 4">
    <name type="scientific">Eruca vesicaria subsp. sativa</name>
    <name type="common">Garden rocket</name>
    <name type="synonym">Eruca sativa</name>
    <dbReference type="NCBI Taxonomy" id="29727"/>
    <lineage>
        <taxon>Eukaryota</taxon>
        <taxon>Viridiplantae</taxon>
        <taxon>Streptophyta</taxon>
        <taxon>Embryophyta</taxon>
        <taxon>Tracheophyta</taxon>
        <taxon>Spermatophyta</taxon>
        <taxon>Magnoliopsida</taxon>
        <taxon>eudicotyledons</taxon>
        <taxon>Gunneridae</taxon>
        <taxon>Pentapetalae</taxon>
        <taxon>rosids</taxon>
        <taxon>malvids</taxon>
        <taxon>Brassicales</taxon>
        <taxon>Brassicaceae</taxon>
        <taxon>Brassiceae</taxon>
        <taxon>Eruca</taxon>
    </lineage>
</organism>
<dbReference type="PANTHER" id="PTHR33701:SF3">
    <property type="entry name" value="TRANSCRIPTIONAL REGULATOR ATRX"/>
    <property type="match status" value="1"/>
</dbReference>
<dbReference type="PANTHER" id="PTHR33701">
    <property type="entry name" value="TRANSMEMBRANE PROTEIN"/>
    <property type="match status" value="1"/>
</dbReference>
<proteinExistence type="predicted"/>
<name>A0ABC8J7A5_ERUVS</name>
<evidence type="ECO:0000256" key="1">
    <source>
        <dbReference type="SAM" id="Coils"/>
    </source>
</evidence>
<dbReference type="Proteomes" id="UP001642260">
    <property type="component" value="Unassembled WGS sequence"/>
</dbReference>
<feature type="region of interest" description="Disordered" evidence="2">
    <location>
        <begin position="88"/>
        <end position="172"/>
    </location>
</feature>
<feature type="region of interest" description="Disordered" evidence="2">
    <location>
        <begin position="260"/>
        <end position="292"/>
    </location>
</feature>
<feature type="compositionally biased region" description="Basic and acidic residues" evidence="2">
    <location>
        <begin position="157"/>
        <end position="172"/>
    </location>
</feature>
<feature type="compositionally biased region" description="Basic residues" evidence="2">
    <location>
        <begin position="145"/>
        <end position="156"/>
    </location>
</feature>
<reference evidence="3 4" key="1">
    <citation type="submission" date="2022-03" db="EMBL/GenBank/DDBJ databases">
        <authorList>
            <person name="Macdonald S."/>
            <person name="Ahmed S."/>
            <person name="Newling K."/>
        </authorList>
    </citation>
    <scope>NUCLEOTIDE SEQUENCE [LARGE SCALE GENOMIC DNA]</scope>
</reference>
<evidence type="ECO:0000313" key="4">
    <source>
        <dbReference type="Proteomes" id="UP001642260"/>
    </source>
</evidence>
<dbReference type="EMBL" id="CAKOAT010069599">
    <property type="protein sequence ID" value="CAH8308718.1"/>
    <property type="molecule type" value="Genomic_DNA"/>
</dbReference>
<feature type="compositionally biased region" description="Basic and acidic residues" evidence="2">
    <location>
        <begin position="116"/>
        <end position="131"/>
    </location>
</feature>
<feature type="compositionally biased region" description="Polar residues" evidence="2">
    <location>
        <begin position="95"/>
        <end position="110"/>
    </location>
</feature>
<accession>A0ABC8J7A5</accession>
<keyword evidence="1" id="KW-0175">Coiled coil</keyword>